<dbReference type="InterPro" id="IPR015424">
    <property type="entry name" value="PyrdxlP-dep_Trfase"/>
</dbReference>
<dbReference type="SUPFAM" id="SSF53383">
    <property type="entry name" value="PLP-dependent transferases"/>
    <property type="match status" value="1"/>
</dbReference>
<sequence>RLLPNPLPIMQDLDESPVVSSYLEPPVLEELEAILRNRWPFTPQRITILDGAMDAVDRLIQATVTVGDKVGISDPGFPPLFDMLDLAGAVTIPLPLDDAGLVPDAVERAVDEGMSLLIVQPRAHNPTGVSMTSGRRDDLTAILAGRPVLIIEDDHSGAVSGTDLNSLGTEIPDQVIHIRSFSKSHGPDFRLAAVGGCSSPISLVERRRMLGPSWTSRLLQSILARMLTSAEIEAAITTTAGVYATRRAAVVDRLTSHGIEVAGAHGLNIWLPVNSEATAVPMLAAHGIGVARGRPFRLEATEQDHIRVTTSALDTEFDNVTARLAEASIGRLDDSP</sequence>
<dbReference type="PANTHER" id="PTHR46577:SF1">
    <property type="entry name" value="HTH-TYPE TRANSCRIPTIONAL REGULATORY PROTEIN GABR"/>
    <property type="match status" value="1"/>
</dbReference>
<feature type="non-terminal residue" evidence="2">
    <location>
        <position position="336"/>
    </location>
</feature>
<dbReference type="GO" id="GO:0004069">
    <property type="term" value="F:L-aspartate:2-oxoglutarate aminotransferase activity"/>
    <property type="evidence" value="ECO:0007669"/>
    <property type="project" value="UniProtKB-EC"/>
</dbReference>
<feature type="domain" description="Aminotransferase class I/classII large" evidence="1">
    <location>
        <begin position="15"/>
        <end position="316"/>
    </location>
</feature>
<dbReference type="InterPro" id="IPR051446">
    <property type="entry name" value="HTH_trans_reg/aminotransferase"/>
</dbReference>
<dbReference type="Gene3D" id="3.40.640.10">
    <property type="entry name" value="Type I PLP-dependent aspartate aminotransferase-like (Major domain)"/>
    <property type="match status" value="1"/>
</dbReference>
<organism evidence="2">
    <name type="scientific">hydrothermal vent metagenome</name>
    <dbReference type="NCBI Taxonomy" id="652676"/>
    <lineage>
        <taxon>unclassified sequences</taxon>
        <taxon>metagenomes</taxon>
        <taxon>ecological metagenomes</taxon>
    </lineage>
</organism>
<evidence type="ECO:0000259" key="1">
    <source>
        <dbReference type="Pfam" id="PF00155"/>
    </source>
</evidence>
<evidence type="ECO:0000313" key="2">
    <source>
        <dbReference type="EMBL" id="VAW02032.1"/>
    </source>
</evidence>
<keyword evidence="2" id="KW-0032">Aminotransferase</keyword>
<dbReference type="GO" id="GO:0030170">
    <property type="term" value="F:pyridoxal phosphate binding"/>
    <property type="evidence" value="ECO:0007669"/>
    <property type="project" value="InterPro"/>
</dbReference>
<dbReference type="PANTHER" id="PTHR46577">
    <property type="entry name" value="HTH-TYPE TRANSCRIPTIONAL REGULATORY PROTEIN GABR"/>
    <property type="match status" value="1"/>
</dbReference>
<dbReference type="CDD" id="cd00609">
    <property type="entry name" value="AAT_like"/>
    <property type="match status" value="1"/>
</dbReference>
<dbReference type="Pfam" id="PF00155">
    <property type="entry name" value="Aminotran_1_2"/>
    <property type="match status" value="1"/>
</dbReference>
<feature type="non-terminal residue" evidence="2">
    <location>
        <position position="1"/>
    </location>
</feature>
<dbReference type="InterPro" id="IPR015421">
    <property type="entry name" value="PyrdxlP-dep_Trfase_major"/>
</dbReference>
<keyword evidence="2" id="KW-0808">Transferase</keyword>
<gene>
    <name evidence="2" type="ORF">MNBD_ACTINO01-2066</name>
</gene>
<dbReference type="EMBL" id="UOEI01000316">
    <property type="protein sequence ID" value="VAW02032.1"/>
    <property type="molecule type" value="Genomic_DNA"/>
</dbReference>
<dbReference type="InterPro" id="IPR004839">
    <property type="entry name" value="Aminotransferase_I/II_large"/>
</dbReference>
<accession>A0A3B0SHY8</accession>
<name>A0A3B0SHY8_9ZZZZ</name>
<protein>
    <submittedName>
        <fullName evidence="2">Transcriptional regulator, GntR family domain / Aspartate aminotransferase</fullName>
        <ecNumber evidence="2">2.6.1.1</ecNumber>
    </submittedName>
</protein>
<proteinExistence type="predicted"/>
<dbReference type="EC" id="2.6.1.1" evidence="2"/>
<dbReference type="AlphaFoldDB" id="A0A3B0SHY8"/>
<reference evidence="2" key="1">
    <citation type="submission" date="2018-06" db="EMBL/GenBank/DDBJ databases">
        <authorList>
            <person name="Zhirakovskaya E."/>
        </authorList>
    </citation>
    <scope>NUCLEOTIDE SEQUENCE</scope>
</reference>